<dbReference type="AlphaFoldDB" id="A0AAV0CC84"/>
<protein>
    <submittedName>
        <fullName evidence="1">Uncharacterized protein</fullName>
    </submittedName>
</protein>
<dbReference type="Proteomes" id="UP001152523">
    <property type="component" value="Unassembled WGS sequence"/>
</dbReference>
<name>A0AAV0CC84_9ASTE</name>
<sequence length="56" mass="6407">MVQLNSSTDLNFSNIFQPRCWKRRLEVVHEIAEIVALVAKGNIYPHQTPVAENLCL</sequence>
<reference evidence="1" key="1">
    <citation type="submission" date="2022-07" db="EMBL/GenBank/DDBJ databases">
        <authorList>
            <person name="Macas J."/>
            <person name="Novak P."/>
            <person name="Neumann P."/>
        </authorList>
    </citation>
    <scope>NUCLEOTIDE SEQUENCE</scope>
</reference>
<accession>A0AAV0CC84</accession>
<proteinExistence type="predicted"/>
<gene>
    <name evidence="1" type="ORF">CEPIT_LOCUS4206</name>
</gene>
<organism evidence="1 2">
    <name type="scientific">Cuscuta epithymum</name>
    <dbReference type="NCBI Taxonomy" id="186058"/>
    <lineage>
        <taxon>Eukaryota</taxon>
        <taxon>Viridiplantae</taxon>
        <taxon>Streptophyta</taxon>
        <taxon>Embryophyta</taxon>
        <taxon>Tracheophyta</taxon>
        <taxon>Spermatophyta</taxon>
        <taxon>Magnoliopsida</taxon>
        <taxon>eudicotyledons</taxon>
        <taxon>Gunneridae</taxon>
        <taxon>Pentapetalae</taxon>
        <taxon>asterids</taxon>
        <taxon>lamiids</taxon>
        <taxon>Solanales</taxon>
        <taxon>Convolvulaceae</taxon>
        <taxon>Cuscuteae</taxon>
        <taxon>Cuscuta</taxon>
        <taxon>Cuscuta subgen. Cuscuta</taxon>
    </lineage>
</organism>
<evidence type="ECO:0000313" key="2">
    <source>
        <dbReference type="Proteomes" id="UP001152523"/>
    </source>
</evidence>
<evidence type="ECO:0000313" key="1">
    <source>
        <dbReference type="EMBL" id="CAH9072118.1"/>
    </source>
</evidence>
<keyword evidence="2" id="KW-1185">Reference proteome</keyword>
<comment type="caution">
    <text evidence="1">The sequence shown here is derived from an EMBL/GenBank/DDBJ whole genome shotgun (WGS) entry which is preliminary data.</text>
</comment>
<dbReference type="EMBL" id="CAMAPF010000021">
    <property type="protein sequence ID" value="CAH9072118.1"/>
    <property type="molecule type" value="Genomic_DNA"/>
</dbReference>